<comment type="similarity">
    <text evidence="9">Belongs to the Tom70 family.</text>
</comment>
<dbReference type="PANTHER" id="PTHR46208:SF1">
    <property type="entry name" value="MITOCHONDRIAL IMPORT RECEPTOR SUBUNIT TOM70"/>
    <property type="match status" value="1"/>
</dbReference>
<organism evidence="12 13">
    <name type="scientific">Nakaseomyces bracarensis</name>
    <dbReference type="NCBI Taxonomy" id="273131"/>
    <lineage>
        <taxon>Eukaryota</taxon>
        <taxon>Fungi</taxon>
        <taxon>Dikarya</taxon>
        <taxon>Ascomycota</taxon>
        <taxon>Saccharomycotina</taxon>
        <taxon>Saccharomycetes</taxon>
        <taxon>Saccharomycetales</taxon>
        <taxon>Saccharomycetaceae</taxon>
        <taxon>Nakaseomyces</taxon>
    </lineage>
</organism>
<keyword evidence="8 11" id="KW-0472">Membrane</keyword>
<evidence type="ECO:0000256" key="9">
    <source>
        <dbReference type="ARBA" id="ARBA00038030"/>
    </source>
</evidence>
<feature type="repeat" description="TPR" evidence="10">
    <location>
        <begin position="366"/>
        <end position="399"/>
    </location>
</feature>
<dbReference type="Pfam" id="PF13432">
    <property type="entry name" value="TPR_16"/>
    <property type="match status" value="2"/>
</dbReference>
<feature type="transmembrane region" description="Helical" evidence="11">
    <location>
        <begin position="18"/>
        <end position="36"/>
    </location>
</feature>
<dbReference type="InterPro" id="IPR019734">
    <property type="entry name" value="TPR_rpt"/>
</dbReference>
<name>A0ABR4NUR6_9SACH</name>
<keyword evidence="4" id="KW-1000">Mitochondrion outer membrane</keyword>
<evidence type="ECO:0000313" key="12">
    <source>
        <dbReference type="EMBL" id="KAL3232474.1"/>
    </source>
</evidence>
<gene>
    <name evidence="12" type="ORF">RNJ44_04390</name>
</gene>
<evidence type="ECO:0000256" key="1">
    <source>
        <dbReference type="ARBA" id="ARBA00004572"/>
    </source>
</evidence>
<dbReference type="SUPFAM" id="SSF48452">
    <property type="entry name" value="TPR-like"/>
    <property type="match status" value="3"/>
</dbReference>
<evidence type="ECO:0000256" key="4">
    <source>
        <dbReference type="ARBA" id="ARBA00022787"/>
    </source>
</evidence>
<proteinExistence type="inferred from homology"/>
<evidence type="ECO:0000313" key="13">
    <source>
        <dbReference type="Proteomes" id="UP001623330"/>
    </source>
</evidence>
<accession>A0ABR4NUR6</accession>
<keyword evidence="7" id="KW-0496">Mitochondrion</keyword>
<dbReference type="SMART" id="SM00028">
    <property type="entry name" value="TPR"/>
    <property type="match status" value="7"/>
</dbReference>
<dbReference type="PANTHER" id="PTHR46208">
    <property type="entry name" value="MITOCHONDRIAL IMPORT RECEPTOR SUBUNIT TOM70"/>
    <property type="match status" value="1"/>
</dbReference>
<evidence type="ECO:0000256" key="2">
    <source>
        <dbReference type="ARBA" id="ARBA00022692"/>
    </source>
</evidence>
<dbReference type="InterPro" id="IPR011990">
    <property type="entry name" value="TPR-like_helical_dom_sf"/>
</dbReference>
<evidence type="ECO:0000256" key="11">
    <source>
        <dbReference type="SAM" id="Phobius"/>
    </source>
</evidence>
<dbReference type="PROSITE" id="PS50005">
    <property type="entry name" value="TPR"/>
    <property type="match status" value="2"/>
</dbReference>
<dbReference type="Pfam" id="PF14559">
    <property type="entry name" value="TPR_19"/>
    <property type="match status" value="1"/>
</dbReference>
<sequence>MSSNSDSLGGFLVRNKRAVIASVATVSAVAGAYIYYRQLQSLKDDKDETNKKKKEERFDFLVLADGDEPDIEAMKKIEDQILRAKYSTELKNKGNSFFKSKDYANAIKYYEYALQLKEDAIFYSNLATCYMSLNDTDNAMKFCNKALELNPDYSKVLLKRASLNEGTGNFQDALFDLTALSLTGDFNDATIQPIVERVLNKQAMVALKDILERCEKEKVLPSATSMAAFFGVFKPETSIRNYIENDESDKLLVDALNALYGHTREGYNTADELFRKALVGYKLKLEEDKENENLKEKAAIAYEHVGILDFLKNDAISARENVGKALALFPRAKSYVYLGLLVADKGLDEEYYKNFENALALNQDNAAVYYHRGQMGFILQQYEKAGADFDKAKEEDPENIFPYIQLACMAYREGNFADCETLFSEARRKFPDAPEVPNFFAEILSDKGDIEKALLEYDRAIELEGKTDNIRVGIAPLVGKATTLLKNPTVENFIEADELFETAASEDPNADKAKMGLAQCKLQQEDLEEAISLFEETAFLSRTIDEKLQAVTFAEATKVQQNIKADPRLQTKIMKAVDDLRRNGGMPDY</sequence>
<evidence type="ECO:0000256" key="10">
    <source>
        <dbReference type="PROSITE-ProRule" id="PRU00339"/>
    </source>
</evidence>
<evidence type="ECO:0000256" key="8">
    <source>
        <dbReference type="ARBA" id="ARBA00023136"/>
    </source>
</evidence>
<dbReference type="Pfam" id="PF00515">
    <property type="entry name" value="TPR_1"/>
    <property type="match status" value="1"/>
</dbReference>
<comment type="subcellular location">
    <subcellularLocation>
        <location evidence="1">Mitochondrion outer membrane</location>
        <topology evidence="1">Single-pass membrane protein</topology>
    </subcellularLocation>
</comment>
<keyword evidence="6 11" id="KW-1133">Transmembrane helix</keyword>
<evidence type="ECO:0000256" key="7">
    <source>
        <dbReference type="ARBA" id="ARBA00023128"/>
    </source>
</evidence>
<keyword evidence="12" id="KW-0675">Receptor</keyword>
<evidence type="ECO:0000256" key="3">
    <source>
        <dbReference type="ARBA" id="ARBA00022737"/>
    </source>
</evidence>
<evidence type="ECO:0000256" key="6">
    <source>
        <dbReference type="ARBA" id="ARBA00022989"/>
    </source>
</evidence>
<keyword evidence="3" id="KW-0677">Repeat</keyword>
<dbReference type="EMBL" id="JBEVYD010000005">
    <property type="protein sequence ID" value="KAL3232474.1"/>
    <property type="molecule type" value="Genomic_DNA"/>
</dbReference>
<protein>
    <submittedName>
        <fullName evidence="12">Mitochondrial import receptor subunit TOM70</fullName>
    </submittedName>
</protein>
<dbReference type="Proteomes" id="UP001623330">
    <property type="component" value="Unassembled WGS sequence"/>
</dbReference>
<feature type="repeat" description="TPR" evidence="10">
    <location>
        <begin position="120"/>
        <end position="153"/>
    </location>
</feature>
<keyword evidence="2 11" id="KW-0812">Transmembrane</keyword>
<dbReference type="Pfam" id="PF13181">
    <property type="entry name" value="TPR_8"/>
    <property type="match status" value="1"/>
</dbReference>
<dbReference type="Gene3D" id="1.25.40.10">
    <property type="entry name" value="Tetratricopeptide repeat domain"/>
    <property type="match status" value="2"/>
</dbReference>
<evidence type="ECO:0000256" key="5">
    <source>
        <dbReference type="ARBA" id="ARBA00022803"/>
    </source>
</evidence>
<dbReference type="PROSITE" id="PS50293">
    <property type="entry name" value="TPR_REGION"/>
    <property type="match status" value="1"/>
</dbReference>
<keyword evidence="5 10" id="KW-0802">TPR repeat</keyword>
<keyword evidence="13" id="KW-1185">Reference proteome</keyword>
<comment type="caution">
    <text evidence="12">The sequence shown here is derived from an EMBL/GenBank/DDBJ whole genome shotgun (WGS) entry which is preliminary data.</text>
</comment>
<reference evidence="12 13" key="1">
    <citation type="submission" date="2024-05" db="EMBL/GenBank/DDBJ databases">
        <title>Long read based assembly of the Candida bracarensis genome reveals expanded adhesin content.</title>
        <authorList>
            <person name="Marcet-Houben M."/>
            <person name="Ksiezopolska E."/>
            <person name="Gabaldon T."/>
        </authorList>
    </citation>
    <scope>NUCLEOTIDE SEQUENCE [LARGE SCALE GENOMIC DNA]</scope>
    <source>
        <strain evidence="12 13">CBM6</strain>
    </source>
</reference>